<dbReference type="AlphaFoldDB" id="A0AAV3YTP0"/>
<gene>
    <name evidence="1" type="ORF">PoB_001241300</name>
</gene>
<proteinExistence type="predicted"/>
<name>A0AAV3YTP0_9GAST</name>
<keyword evidence="2" id="KW-1185">Reference proteome</keyword>
<evidence type="ECO:0000313" key="2">
    <source>
        <dbReference type="Proteomes" id="UP000735302"/>
    </source>
</evidence>
<accession>A0AAV3YTP0</accession>
<organism evidence="1 2">
    <name type="scientific">Plakobranchus ocellatus</name>
    <dbReference type="NCBI Taxonomy" id="259542"/>
    <lineage>
        <taxon>Eukaryota</taxon>
        <taxon>Metazoa</taxon>
        <taxon>Spiralia</taxon>
        <taxon>Lophotrochozoa</taxon>
        <taxon>Mollusca</taxon>
        <taxon>Gastropoda</taxon>
        <taxon>Heterobranchia</taxon>
        <taxon>Euthyneura</taxon>
        <taxon>Panpulmonata</taxon>
        <taxon>Sacoglossa</taxon>
        <taxon>Placobranchoidea</taxon>
        <taxon>Plakobranchidae</taxon>
        <taxon>Plakobranchus</taxon>
    </lineage>
</organism>
<evidence type="ECO:0000313" key="1">
    <source>
        <dbReference type="EMBL" id="GFN85907.1"/>
    </source>
</evidence>
<dbReference type="EMBL" id="BLXT01001484">
    <property type="protein sequence ID" value="GFN85907.1"/>
    <property type="molecule type" value="Genomic_DNA"/>
</dbReference>
<protein>
    <submittedName>
        <fullName evidence="1">Uncharacterized protein</fullName>
    </submittedName>
</protein>
<reference evidence="1 2" key="1">
    <citation type="journal article" date="2021" name="Elife">
        <title>Chloroplast acquisition without the gene transfer in kleptoplastic sea slugs, Plakobranchus ocellatus.</title>
        <authorList>
            <person name="Maeda T."/>
            <person name="Takahashi S."/>
            <person name="Yoshida T."/>
            <person name="Shimamura S."/>
            <person name="Takaki Y."/>
            <person name="Nagai Y."/>
            <person name="Toyoda A."/>
            <person name="Suzuki Y."/>
            <person name="Arimoto A."/>
            <person name="Ishii H."/>
            <person name="Satoh N."/>
            <person name="Nishiyama T."/>
            <person name="Hasebe M."/>
            <person name="Maruyama T."/>
            <person name="Minagawa J."/>
            <person name="Obokata J."/>
            <person name="Shigenobu S."/>
        </authorList>
    </citation>
    <scope>NUCLEOTIDE SEQUENCE [LARGE SCALE GENOMIC DNA]</scope>
</reference>
<sequence>MELRSGTTVRPAVDYFPANAYRDPYNLYTPLKVSSLKITKPFKCLVMREVTVAMSEAEKYTIKNNKVDFTPFIDPVKKVGEAAAKETRAWLEERQSNTSQANKEVLCRLAVTCAGSTSTLERRRCYRMFGVYHVIDVGYRRIVTAFAQHQDITSIPAGLVFIACE</sequence>
<comment type="caution">
    <text evidence="1">The sequence shown here is derived from an EMBL/GenBank/DDBJ whole genome shotgun (WGS) entry which is preliminary data.</text>
</comment>
<dbReference type="Proteomes" id="UP000735302">
    <property type="component" value="Unassembled WGS sequence"/>
</dbReference>